<dbReference type="AlphaFoldDB" id="A0A0F9K6L9"/>
<evidence type="ECO:0008006" key="2">
    <source>
        <dbReference type="Google" id="ProtNLM"/>
    </source>
</evidence>
<organism evidence="1">
    <name type="scientific">marine sediment metagenome</name>
    <dbReference type="NCBI Taxonomy" id="412755"/>
    <lineage>
        <taxon>unclassified sequences</taxon>
        <taxon>metagenomes</taxon>
        <taxon>ecological metagenomes</taxon>
    </lineage>
</organism>
<sequence>MYNLISRLKEPSTYAGLAAFALALGVTNAEFMGWAAGAAGLFSFISVFVKDPGSDS</sequence>
<protein>
    <recommendedName>
        <fullName evidence="2">Holin</fullName>
    </recommendedName>
</protein>
<reference evidence="1" key="1">
    <citation type="journal article" date="2015" name="Nature">
        <title>Complex archaea that bridge the gap between prokaryotes and eukaryotes.</title>
        <authorList>
            <person name="Spang A."/>
            <person name="Saw J.H."/>
            <person name="Jorgensen S.L."/>
            <person name="Zaremba-Niedzwiedzka K."/>
            <person name="Martijn J."/>
            <person name="Lind A.E."/>
            <person name="van Eijk R."/>
            <person name="Schleper C."/>
            <person name="Guy L."/>
            <person name="Ettema T.J."/>
        </authorList>
    </citation>
    <scope>NUCLEOTIDE SEQUENCE</scope>
</reference>
<accession>A0A0F9K6L9</accession>
<comment type="caution">
    <text evidence="1">The sequence shown here is derived from an EMBL/GenBank/DDBJ whole genome shotgun (WGS) entry which is preliminary data.</text>
</comment>
<dbReference type="EMBL" id="LAZR01014384">
    <property type="protein sequence ID" value="KKM17738.1"/>
    <property type="molecule type" value="Genomic_DNA"/>
</dbReference>
<name>A0A0F9K6L9_9ZZZZ</name>
<proteinExistence type="predicted"/>
<evidence type="ECO:0000313" key="1">
    <source>
        <dbReference type="EMBL" id="KKM17738.1"/>
    </source>
</evidence>
<gene>
    <name evidence="1" type="ORF">LCGC14_1672770</name>
</gene>